<feature type="binding site" evidence="4">
    <location>
        <position position="94"/>
    </location>
    <ligand>
        <name>a divalent metal cation</name>
        <dbReference type="ChEBI" id="CHEBI:60240"/>
        <label>1</label>
    </ligand>
</feature>
<dbReference type="GO" id="GO:0046872">
    <property type="term" value="F:metal ion binding"/>
    <property type="evidence" value="ECO:0007669"/>
    <property type="project" value="UniProtKB-KW"/>
</dbReference>
<keyword evidence="3" id="KW-0378">Hydrolase</keyword>
<feature type="binding site" evidence="4">
    <location>
        <position position="206"/>
    </location>
    <ligand>
        <name>a divalent metal cation</name>
        <dbReference type="ChEBI" id="CHEBI:60240"/>
        <label>1</label>
    </ligand>
</feature>
<name>A0A1H9E1N3_9GAMM</name>
<comment type="similarity">
    <text evidence="1">Belongs to the metallo-dependent hydrolases superfamily. TatD-type hydrolase family.</text>
</comment>
<dbReference type="InterPro" id="IPR018228">
    <property type="entry name" value="DNase_TatD-rel_CS"/>
</dbReference>
<sequence>MSLIDIGANLAHDSFDADFAAMLARARAAGLSRIIVTGSSRDSTQRAITLSREHPGFLHATAGLHPHHASEWNEELAAFFAEAALAPEVCALGECGLDYFRNYSPHEDQRRAFAAQLKLAVDSGKPLFLHQRDAHADFHAMLREHRAQLGAVVVHCFTDTREALQDYLALDCHIGITGWICDERRGRHLLEAVRDIPDARLLLETDAPYLLPRTAPKSASRRNEPALLPYVLRAVAQARGQDEEQVARFTSANARVFFALPEN</sequence>
<dbReference type="OrthoDB" id="9810005at2"/>
<gene>
    <name evidence="5" type="ORF">SAMN04488038_104247</name>
</gene>
<dbReference type="FunFam" id="3.20.20.140:FF:000005">
    <property type="entry name" value="TatD family hydrolase"/>
    <property type="match status" value="1"/>
</dbReference>
<dbReference type="PANTHER" id="PTHR46124">
    <property type="entry name" value="D-AMINOACYL-TRNA DEACYLASE"/>
    <property type="match status" value="1"/>
</dbReference>
<dbReference type="PANTHER" id="PTHR46124:SF2">
    <property type="entry name" value="D-AMINOACYL-TRNA DEACYLASE"/>
    <property type="match status" value="1"/>
</dbReference>
<dbReference type="STRING" id="489703.SAMN04488038_104247"/>
<keyword evidence="6" id="KW-1185">Reference proteome</keyword>
<dbReference type="Proteomes" id="UP000199233">
    <property type="component" value="Unassembled WGS sequence"/>
</dbReference>
<organism evidence="5 6">
    <name type="scientific">Solimonas aquatica</name>
    <dbReference type="NCBI Taxonomy" id="489703"/>
    <lineage>
        <taxon>Bacteria</taxon>
        <taxon>Pseudomonadati</taxon>
        <taxon>Pseudomonadota</taxon>
        <taxon>Gammaproteobacteria</taxon>
        <taxon>Nevskiales</taxon>
        <taxon>Nevskiaceae</taxon>
        <taxon>Solimonas</taxon>
    </lineage>
</organism>
<evidence type="ECO:0000256" key="4">
    <source>
        <dbReference type="PIRSR" id="PIRSR005902-1"/>
    </source>
</evidence>
<evidence type="ECO:0000313" key="5">
    <source>
        <dbReference type="EMBL" id="SEQ19585.1"/>
    </source>
</evidence>
<feature type="binding site" evidence="4">
    <location>
        <position position="130"/>
    </location>
    <ligand>
        <name>a divalent metal cation</name>
        <dbReference type="ChEBI" id="CHEBI:60240"/>
        <label>2</label>
    </ligand>
</feature>
<dbReference type="EMBL" id="FOFS01000004">
    <property type="protein sequence ID" value="SEQ19585.1"/>
    <property type="molecule type" value="Genomic_DNA"/>
</dbReference>
<dbReference type="PIRSF" id="PIRSF005902">
    <property type="entry name" value="DNase_TatD"/>
    <property type="match status" value="1"/>
</dbReference>
<dbReference type="Gene3D" id="3.20.20.140">
    <property type="entry name" value="Metal-dependent hydrolases"/>
    <property type="match status" value="1"/>
</dbReference>
<feature type="binding site" evidence="4">
    <location>
        <position position="155"/>
    </location>
    <ligand>
        <name>a divalent metal cation</name>
        <dbReference type="ChEBI" id="CHEBI:60240"/>
        <label>2</label>
    </ligand>
</feature>
<evidence type="ECO:0000256" key="2">
    <source>
        <dbReference type="ARBA" id="ARBA00022723"/>
    </source>
</evidence>
<dbReference type="GO" id="GO:0016788">
    <property type="term" value="F:hydrolase activity, acting on ester bonds"/>
    <property type="evidence" value="ECO:0007669"/>
    <property type="project" value="InterPro"/>
</dbReference>
<dbReference type="Pfam" id="PF01026">
    <property type="entry name" value="TatD_DNase"/>
    <property type="match status" value="1"/>
</dbReference>
<dbReference type="RefSeq" id="WP_093283759.1">
    <property type="nucleotide sequence ID" value="NZ_FOFS01000004.1"/>
</dbReference>
<dbReference type="SUPFAM" id="SSF51556">
    <property type="entry name" value="Metallo-dependent hydrolases"/>
    <property type="match status" value="1"/>
</dbReference>
<proteinExistence type="inferred from homology"/>
<evidence type="ECO:0000313" key="6">
    <source>
        <dbReference type="Proteomes" id="UP000199233"/>
    </source>
</evidence>
<evidence type="ECO:0000256" key="1">
    <source>
        <dbReference type="ARBA" id="ARBA00009275"/>
    </source>
</evidence>
<accession>A0A1H9E1N3</accession>
<dbReference type="InterPro" id="IPR032466">
    <property type="entry name" value="Metal_Hydrolase"/>
</dbReference>
<dbReference type="CDD" id="cd01310">
    <property type="entry name" value="TatD_DNAse"/>
    <property type="match status" value="1"/>
</dbReference>
<dbReference type="AlphaFoldDB" id="A0A1H9E1N3"/>
<protein>
    <submittedName>
        <fullName evidence="5">TatD DNase family protein</fullName>
    </submittedName>
</protein>
<dbReference type="InterPro" id="IPR001130">
    <property type="entry name" value="TatD-like"/>
</dbReference>
<evidence type="ECO:0000256" key="3">
    <source>
        <dbReference type="ARBA" id="ARBA00022801"/>
    </source>
</evidence>
<keyword evidence="2 4" id="KW-0479">Metal-binding</keyword>
<reference evidence="5 6" key="1">
    <citation type="submission" date="2016-10" db="EMBL/GenBank/DDBJ databases">
        <authorList>
            <person name="de Groot N.N."/>
        </authorList>
    </citation>
    <scope>NUCLEOTIDE SEQUENCE [LARGE SCALE GENOMIC DNA]</scope>
    <source>
        <strain evidence="5 6">DSM 25927</strain>
    </source>
</reference>
<dbReference type="GO" id="GO:0005829">
    <property type="term" value="C:cytosol"/>
    <property type="evidence" value="ECO:0007669"/>
    <property type="project" value="TreeGrafter"/>
</dbReference>
<dbReference type="PROSITE" id="PS01091">
    <property type="entry name" value="TATD_3"/>
    <property type="match status" value="1"/>
</dbReference>